<evidence type="ECO:0000313" key="3">
    <source>
        <dbReference type="Proteomes" id="UP000091820"/>
    </source>
</evidence>
<dbReference type="InterPro" id="IPR002220">
    <property type="entry name" value="DapA-like"/>
</dbReference>
<dbReference type="InterPro" id="IPR013785">
    <property type="entry name" value="Aldolase_TIM"/>
</dbReference>
<comment type="subunit">
    <text evidence="1">Homotetramer.</text>
</comment>
<sequence length="275" mass="31518">MPSFCKAAKREIPNFTGIHFTHTDVHMASKCLNEVDVLLGITSLLASGLLLGFQSFESSVLNIYPDLFRDIYEAMSNNEMERAQSKQVDLNEIVNRKLTKADAFVQVFAQKTWFSELNGQKLRIYVGPARIYSGVNMVLFCNQAEDHITNFYGLYYNSPDLDMAQKCKASQRIMIIGMNEYMGSCLMLGFESFMTSVINTEPELIRDLYMAFKTKNLPLVRRIQNNLNLLVATRIPTDDLDLQIVDIKNWFNERILNECQFSAGPSRDICLREMK</sequence>
<dbReference type="PANTHER" id="PTHR42849:SF1">
    <property type="entry name" value="N-ACETYLNEURAMINATE LYASE"/>
    <property type="match status" value="1"/>
</dbReference>
<dbReference type="PANTHER" id="PTHR42849">
    <property type="entry name" value="N-ACETYLNEURAMINATE LYASE"/>
    <property type="match status" value="1"/>
</dbReference>
<dbReference type="GO" id="GO:0008747">
    <property type="term" value="F:N-acetylneuraminate lyase activity"/>
    <property type="evidence" value="ECO:0007669"/>
    <property type="project" value="TreeGrafter"/>
</dbReference>
<evidence type="ECO:0000313" key="2">
    <source>
        <dbReference type="EnsemblMetazoa" id="GBRI022914-PA"/>
    </source>
</evidence>
<reference evidence="2" key="2">
    <citation type="submission" date="2020-05" db="UniProtKB">
        <authorList>
            <consortium name="EnsemblMetazoa"/>
        </authorList>
    </citation>
    <scope>IDENTIFICATION</scope>
    <source>
        <strain evidence="2">IAEA</strain>
    </source>
</reference>
<dbReference type="Gene3D" id="3.20.20.70">
    <property type="entry name" value="Aldolase class I"/>
    <property type="match status" value="2"/>
</dbReference>
<dbReference type="Proteomes" id="UP000091820">
    <property type="component" value="Unassembled WGS sequence"/>
</dbReference>
<dbReference type="AlphaFoldDB" id="A0A1A9WKF5"/>
<evidence type="ECO:0000256" key="1">
    <source>
        <dbReference type="ARBA" id="ARBA00011881"/>
    </source>
</evidence>
<proteinExistence type="predicted"/>
<dbReference type="Pfam" id="PF00701">
    <property type="entry name" value="DHDPS"/>
    <property type="match status" value="1"/>
</dbReference>
<reference evidence="3" key="1">
    <citation type="submission" date="2014-03" db="EMBL/GenBank/DDBJ databases">
        <authorList>
            <person name="Aksoy S."/>
            <person name="Warren W."/>
            <person name="Wilson R.K."/>
        </authorList>
    </citation>
    <scope>NUCLEOTIDE SEQUENCE [LARGE SCALE GENOMIC DNA]</scope>
    <source>
        <strain evidence="3">IAEA</strain>
    </source>
</reference>
<dbReference type="SUPFAM" id="SSF51569">
    <property type="entry name" value="Aldolase"/>
    <property type="match status" value="2"/>
</dbReference>
<name>A0A1A9WKF5_9MUSC</name>
<dbReference type="GO" id="GO:0019262">
    <property type="term" value="P:N-acetylneuraminate catabolic process"/>
    <property type="evidence" value="ECO:0007669"/>
    <property type="project" value="TreeGrafter"/>
</dbReference>
<dbReference type="VEuPathDB" id="VectorBase:GBRI022914"/>
<accession>A0A1A9WKF5</accession>
<keyword evidence="3" id="KW-1185">Reference proteome</keyword>
<dbReference type="STRING" id="37001.A0A1A9WKF5"/>
<dbReference type="EnsemblMetazoa" id="GBRI022914-RA">
    <property type="protein sequence ID" value="GBRI022914-PA"/>
    <property type="gene ID" value="GBRI022914"/>
</dbReference>
<protein>
    <submittedName>
        <fullName evidence="2">Uncharacterized protein</fullName>
    </submittedName>
</protein>
<dbReference type="GO" id="GO:0005829">
    <property type="term" value="C:cytosol"/>
    <property type="evidence" value="ECO:0007669"/>
    <property type="project" value="TreeGrafter"/>
</dbReference>
<organism evidence="2 3">
    <name type="scientific">Glossina brevipalpis</name>
    <dbReference type="NCBI Taxonomy" id="37001"/>
    <lineage>
        <taxon>Eukaryota</taxon>
        <taxon>Metazoa</taxon>
        <taxon>Ecdysozoa</taxon>
        <taxon>Arthropoda</taxon>
        <taxon>Hexapoda</taxon>
        <taxon>Insecta</taxon>
        <taxon>Pterygota</taxon>
        <taxon>Neoptera</taxon>
        <taxon>Endopterygota</taxon>
        <taxon>Diptera</taxon>
        <taxon>Brachycera</taxon>
        <taxon>Muscomorpha</taxon>
        <taxon>Hippoboscoidea</taxon>
        <taxon>Glossinidae</taxon>
        <taxon>Glossina</taxon>
    </lineage>
</organism>